<sequence length="80" mass="8786">FHPLGYLATLNHGYALWAPFLVAWILKSVIHRLGGARLFRQLMPFFLGLAMADLLVGGLSWIAMAVFGPDSLAGYIVHFG</sequence>
<reference evidence="3" key="1">
    <citation type="journal article" date="2014" name="Front. Microbiol.">
        <title>High frequency of phylogenetically diverse reductive dehalogenase-homologous genes in deep subseafloor sedimentary metagenomes.</title>
        <authorList>
            <person name="Kawai M."/>
            <person name="Futagami T."/>
            <person name="Toyoda A."/>
            <person name="Takaki Y."/>
            <person name="Nishi S."/>
            <person name="Hori S."/>
            <person name="Arai W."/>
            <person name="Tsubouchi T."/>
            <person name="Morono Y."/>
            <person name="Uchiyama I."/>
            <person name="Ito T."/>
            <person name="Fujiyama A."/>
            <person name="Inagaki F."/>
            <person name="Takami H."/>
        </authorList>
    </citation>
    <scope>NUCLEOTIDE SEQUENCE</scope>
    <source>
        <strain evidence="3">Expedition CK06-06</strain>
    </source>
</reference>
<gene>
    <name evidence="3" type="ORF">S01H1_72940</name>
</gene>
<dbReference type="InterPro" id="IPR046711">
    <property type="entry name" value="DUF6784"/>
</dbReference>
<organism evidence="3">
    <name type="scientific">marine sediment metagenome</name>
    <dbReference type="NCBI Taxonomy" id="412755"/>
    <lineage>
        <taxon>unclassified sequences</taxon>
        <taxon>metagenomes</taxon>
        <taxon>ecological metagenomes</taxon>
    </lineage>
</organism>
<feature type="domain" description="DUF6784" evidence="2">
    <location>
        <begin position="1"/>
        <end position="67"/>
    </location>
</feature>
<keyword evidence="1" id="KW-0472">Membrane</keyword>
<accession>X0YRB4</accession>
<name>X0YRB4_9ZZZZ</name>
<dbReference type="EMBL" id="BARS01048698">
    <property type="protein sequence ID" value="GAG39266.1"/>
    <property type="molecule type" value="Genomic_DNA"/>
</dbReference>
<comment type="caution">
    <text evidence="3">The sequence shown here is derived from an EMBL/GenBank/DDBJ whole genome shotgun (WGS) entry which is preliminary data.</text>
</comment>
<dbReference type="Pfam" id="PF20580">
    <property type="entry name" value="DUF6784"/>
    <property type="match status" value="1"/>
</dbReference>
<evidence type="ECO:0000313" key="3">
    <source>
        <dbReference type="EMBL" id="GAG39266.1"/>
    </source>
</evidence>
<protein>
    <recommendedName>
        <fullName evidence="2">DUF6784 domain-containing protein</fullName>
    </recommendedName>
</protein>
<evidence type="ECO:0000256" key="1">
    <source>
        <dbReference type="SAM" id="Phobius"/>
    </source>
</evidence>
<evidence type="ECO:0000259" key="2">
    <source>
        <dbReference type="Pfam" id="PF20580"/>
    </source>
</evidence>
<dbReference type="AlphaFoldDB" id="X0YRB4"/>
<feature type="transmembrane region" description="Helical" evidence="1">
    <location>
        <begin position="12"/>
        <end position="30"/>
    </location>
</feature>
<feature type="non-terminal residue" evidence="3">
    <location>
        <position position="1"/>
    </location>
</feature>
<feature type="transmembrane region" description="Helical" evidence="1">
    <location>
        <begin position="42"/>
        <end position="67"/>
    </location>
</feature>
<keyword evidence="1" id="KW-0812">Transmembrane</keyword>
<proteinExistence type="predicted"/>
<keyword evidence="1" id="KW-1133">Transmembrane helix</keyword>